<dbReference type="OrthoDB" id="341532at2157"/>
<comment type="cofactor">
    <cofactor evidence="3">
        <name>Zn(2+)</name>
        <dbReference type="ChEBI" id="CHEBI:29105"/>
    </cofactor>
    <text evidence="3">Binds 1 divalent metal cation per subunit.</text>
</comment>
<dbReference type="PANTHER" id="PTHR10907:SF47">
    <property type="entry name" value="REGUCALCIN"/>
    <property type="match status" value="1"/>
</dbReference>
<reference evidence="5 6" key="1">
    <citation type="submission" date="2012-01" db="EMBL/GenBank/DDBJ databases">
        <title>Improved High-Quality Draft sequence of Metallosphaera yellowstonensis MK1.</title>
        <authorList>
            <consortium name="US DOE Joint Genome Institute"/>
            <person name="Lucas S."/>
            <person name="Han J."/>
            <person name="Cheng J.-F."/>
            <person name="Goodwin L."/>
            <person name="Pitluck S."/>
            <person name="Peters L."/>
            <person name="Teshima H."/>
            <person name="Detter J.C."/>
            <person name="Han C."/>
            <person name="Tapia R."/>
            <person name="Land M."/>
            <person name="Hauser L."/>
            <person name="Kyrpides N."/>
            <person name="Kozubal M."/>
            <person name="Macur R.E."/>
            <person name="Jay Z."/>
            <person name="Inskeep W."/>
            <person name="Woyke T."/>
        </authorList>
    </citation>
    <scope>NUCLEOTIDE SEQUENCE [LARGE SCALE GENOMIC DNA]</scope>
    <source>
        <strain evidence="5 6">MK1</strain>
    </source>
</reference>
<dbReference type="AlphaFoldDB" id="H2C0L3"/>
<dbReference type="STRING" id="671065.MetMK1DRAFT_00000840"/>
<evidence type="ECO:0000256" key="2">
    <source>
        <dbReference type="PIRSR" id="PIRSR605511-1"/>
    </source>
</evidence>
<evidence type="ECO:0000313" key="5">
    <source>
        <dbReference type="EMBL" id="EHP71275.1"/>
    </source>
</evidence>
<protein>
    <submittedName>
        <fullName evidence="5">Gluconolactonase</fullName>
    </submittedName>
</protein>
<dbReference type="SUPFAM" id="SSF63829">
    <property type="entry name" value="Calcium-dependent phosphotriesterase"/>
    <property type="match status" value="1"/>
</dbReference>
<keyword evidence="3" id="KW-0479">Metal-binding</keyword>
<evidence type="ECO:0000256" key="1">
    <source>
        <dbReference type="ARBA" id="ARBA00008853"/>
    </source>
</evidence>
<feature type="binding site" evidence="3">
    <location>
        <position position="140"/>
    </location>
    <ligand>
        <name>a divalent metal cation</name>
        <dbReference type="ChEBI" id="CHEBI:60240"/>
    </ligand>
</feature>
<dbReference type="HOGENOM" id="CLU_036110_3_2_2"/>
<dbReference type="InterPro" id="IPR011042">
    <property type="entry name" value="6-blade_b-propeller_TolB-like"/>
</dbReference>
<feature type="binding site" evidence="3">
    <location>
        <position position="186"/>
    </location>
    <ligand>
        <name>a divalent metal cation</name>
        <dbReference type="ChEBI" id="CHEBI:60240"/>
    </ligand>
</feature>
<feature type="binding site" evidence="3">
    <location>
        <position position="95"/>
    </location>
    <ligand>
        <name>substrate</name>
    </ligand>
</feature>
<dbReference type="PRINTS" id="PR01790">
    <property type="entry name" value="SMP30FAMILY"/>
</dbReference>
<feature type="binding site" evidence="3">
    <location>
        <position position="93"/>
    </location>
    <ligand>
        <name>substrate</name>
    </ligand>
</feature>
<dbReference type="Gene3D" id="2.120.10.30">
    <property type="entry name" value="TolB, C-terminal domain"/>
    <property type="match status" value="1"/>
</dbReference>
<dbReference type="GO" id="GO:0019853">
    <property type="term" value="P:L-ascorbic acid biosynthetic process"/>
    <property type="evidence" value="ECO:0007669"/>
    <property type="project" value="TreeGrafter"/>
</dbReference>
<dbReference type="GO" id="GO:0004341">
    <property type="term" value="F:gluconolactonase activity"/>
    <property type="evidence" value="ECO:0007669"/>
    <property type="project" value="TreeGrafter"/>
</dbReference>
<sequence length="274" mass="30695">MKVEVFLKSDAILGEGPLWDWRDNTLYWVDILKGELHTVKGSSHVTYPSPKMISALGLREDGGLVVSAYHDLYVWKNGRFSPLSALDTSEEVRFNDGKCSPWGDFWVGTMDLRETREIGSMYRFREGRFSLLHDGLIISNGLDWLGDTFFLVDSPKKSIFAFKWNGERLEPQGVAVKTSYLPGVPDGMTLDSTGLMWVAHYGGGVISVWEPFAEKPVQVIRLPVKIVTSLTFGGIDLREVFVTTSRREGEELGGSVLRFEAENKGRPALVCNKL</sequence>
<organism evidence="5 6">
    <name type="scientific">Metallosphaera yellowstonensis MK1</name>
    <dbReference type="NCBI Taxonomy" id="671065"/>
    <lineage>
        <taxon>Archaea</taxon>
        <taxon>Thermoproteota</taxon>
        <taxon>Thermoprotei</taxon>
        <taxon>Sulfolobales</taxon>
        <taxon>Sulfolobaceae</taxon>
        <taxon>Metallosphaera</taxon>
    </lineage>
</organism>
<dbReference type="RefSeq" id="WP_009069407.1">
    <property type="nucleotide sequence ID" value="NZ_JH597755.1"/>
</dbReference>
<gene>
    <name evidence="5" type="ORF">MetMK1DRAFT_00000840</name>
</gene>
<dbReference type="PANTHER" id="PTHR10907">
    <property type="entry name" value="REGUCALCIN"/>
    <property type="match status" value="1"/>
</dbReference>
<dbReference type="Proteomes" id="UP000003980">
    <property type="component" value="Unassembled WGS sequence"/>
</dbReference>
<evidence type="ECO:0000259" key="4">
    <source>
        <dbReference type="Pfam" id="PF08450"/>
    </source>
</evidence>
<name>H2C0L3_9CREN</name>
<keyword evidence="6" id="KW-1185">Reference proteome</keyword>
<evidence type="ECO:0000313" key="6">
    <source>
        <dbReference type="Proteomes" id="UP000003980"/>
    </source>
</evidence>
<feature type="binding site" evidence="3">
    <location>
        <position position="15"/>
    </location>
    <ligand>
        <name>a divalent metal cation</name>
        <dbReference type="ChEBI" id="CHEBI:60240"/>
    </ligand>
</feature>
<evidence type="ECO:0000256" key="3">
    <source>
        <dbReference type="PIRSR" id="PIRSR605511-2"/>
    </source>
</evidence>
<accession>H2C0L3</accession>
<dbReference type="EMBL" id="JH597755">
    <property type="protein sequence ID" value="EHP71275.1"/>
    <property type="molecule type" value="Genomic_DNA"/>
</dbReference>
<feature type="domain" description="SMP-30/Gluconolactonase/LRE-like region" evidence="4">
    <location>
        <begin position="13"/>
        <end position="245"/>
    </location>
</feature>
<dbReference type="eggNOG" id="arCOG05370">
    <property type="taxonomic scope" value="Archaea"/>
</dbReference>
<dbReference type="Pfam" id="PF08450">
    <property type="entry name" value="SGL"/>
    <property type="match status" value="1"/>
</dbReference>
<proteinExistence type="inferred from homology"/>
<dbReference type="GO" id="GO:0005509">
    <property type="term" value="F:calcium ion binding"/>
    <property type="evidence" value="ECO:0007669"/>
    <property type="project" value="TreeGrafter"/>
</dbReference>
<dbReference type="InterPro" id="IPR005511">
    <property type="entry name" value="SMP-30"/>
</dbReference>
<feature type="active site" description="Proton donor/acceptor" evidence="2">
    <location>
        <position position="186"/>
    </location>
</feature>
<comment type="similarity">
    <text evidence="1">Belongs to the SMP-30/CGR1 family.</text>
</comment>
<keyword evidence="3" id="KW-0862">Zinc</keyword>
<dbReference type="InterPro" id="IPR013658">
    <property type="entry name" value="SGL"/>
</dbReference>